<dbReference type="RefSeq" id="WP_243695100.1">
    <property type="nucleotide sequence ID" value="NZ_JBHMFH010000001.1"/>
</dbReference>
<evidence type="ECO:0000256" key="12">
    <source>
        <dbReference type="HAMAP-Rule" id="MF_01522"/>
    </source>
</evidence>
<feature type="transmembrane region" description="Helical" evidence="12">
    <location>
        <begin position="126"/>
        <end position="144"/>
    </location>
</feature>
<dbReference type="GO" id="GO:0015079">
    <property type="term" value="F:potassium ion transmembrane transporter activity"/>
    <property type="evidence" value="ECO:0007669"/>
    <property type="project" value="UniProtKB-UniRule"/>
</dbReference>
<feature type="transmembrane region" description="Helical" evidence="12">
    <location>
        <begin position="270"/>
        <end position="290"/>
    </location>
</feature>
<evidence type="ECO:0000256" key="5">
    <source>
        <dbReference type="ARBA" id="ARBA00022538"/>
    </source>
</evidence>
<feature type="transmembrane region" description="Helical" evidence="12">
    <location>
        <begin position="417"/>
        <end position="436"/>
    </location>
</feature>
<evidence type="ECO:0000313" key="15">
    <source>
        <dbReference type="EMBL" id="TCS99630.1"/>
    </source>
</evidence>
<dbReference type="InterPro" id="IPR053952">
    <property type="entry name" value="K_trans_C"/>
</dbReference>
<dbReference type="GO" id="GO:0005886">
    <property type="term" value="C:plasma membrane"/>
    <property type="evidence" value="ECO:0007669"/>
    <property type="project" value="UniProtKB-SubCell"/>
</dbReference>
<dbReference type="Pfam" id="PF02705">
    <property type="entry name" value="K_trans"/>
    <property type="match status" value="1"/>
</dbReference>
<evidence type="ECO:0000256" key="6">
    <source>
        <dbReference type="ARBA" id="ARBA00022692"/>
    </source>
</evidence>
<dbReference type="Proteomes" id="UP000294599">
    <property type="component" value="Unassembled WGS sequence"/>
</dbReference>
<dbReference type="PANTHER" id="PTHR30540:SF79">
    <property type="entry name" value="LOW AFFINITY POTASSIUM TRANSPORT SYSTEM PROTEIN KUP"/>
    <property type="match status" value="1"/>
</dbReference>
<evidence type="ECO:0000259" key="14">
    <source>
        <dbReference type="Pfam" id="PF22776"/>
    </source>
</evidence>
<evidence type="ECO:0000259" key="13">
    <source>
        <dbReference type="Pfam" id="PF02705"/>
    </source>
</evidence>
<evidence type="ECO:0000256" key="3">
    <source>
        <dbReference type="ARBA" id="ARBA00022448"/>
    </source>
</evidence>
<feature type="domain" description="K+ potassium transporter C-terminal" evidence="14">
    <location>
        <begin position="497"/>
        <end position="644"/>
    </location>
</feature>
<feature type="transmembrane region" description="Helical" evidence="12">
    <location>
        <begin position="388"/>
        <end position="410"/>
    </location>
</feature>
<evidence type="ECO:0000256" key="7">
    <source>
        <dbReference type="ARBA" id="ARBA00022847"/>
    </source>
</evidence>
<feature type="transmembrane region" description="Helical" evidence="12">
    <location>
        <begin position="448"/>
        <end position="467"/>
    </location>
</feature>
<evidence type="ECO:0000313" key="16">
    <source>
        <dbReference type="Proteomes" id="UP000294599"/>
    </source>
</evidence>
<evidence type="ECO:0000256" key="8">
    <source>
        <dbReference type="ARBA" id="ARBA00022958"/>
    </source>
</evidence>
<accession>A0A4R3LIQ4</accession>
<dbReference type="EMBL" id="SMAF01000005">
    <property type="protein sequence ID" value="TCS99630.1"/>
    <property type="molecule type" value="Genomic_DNA"/>
</dbReference>
<gene>
    <name evidence="12" type="primary">kup</name>
    <name evidence="15" type="ORF">EDC25_10563</name>
</gene>
<comment type="catalytic activity">
    <reaction evidence="12">
        <text>K(+)(in) + H(+)(in) = K(+)(out) + H(+)(out)</text>
        <dbReference type="Rhea" id="RHEA:28490"/>
        <dbReference type="ChEBI" id="CHEBI:15378"/>
        <dbReference type="ChEBI" id="CHEBI:29103"/>
    </reaction>
</comment>
<dbReference type="GO" id="GO:0015293">
    <property type="term" value="F:symporter activity"/>
    <property type="evidence" value="ECO:0007669"/>
    <property type="project" value="UniProtKB-UniRule"/>
</dbReference>
<dbReference type="HAMAP" id="MF_01522">
    <property type="entry name" value="Kup"/>
    <property type="match status" value="1"/>
</dbReference>
<feature type="transmembrane region" description="Helical" evidence="12">
    <location>
        <begin position="164"/>
        <end position="182"/>
    </location>
</feature>
<keyword evidence="5 12" id="KW-0633">Potassium transport</keyword>
<feature type="transmembrane region" description="Helical" evidence="12">
    <location>
        <begin position="194"/>
        <end position="214"/>
    </location>
</feature>
<dbReference type="InterPro" id="IPR053951">
    <property type="entry name" value="K_trans_N"/>
</dbReference>
<dbReference type="Pfam" id="PF22776">
    <property type="entry name" value="K_trans_C"/>
    <property type="match status" value="1"/>
</dbReference>
<keyword evidence="7 12" id="KW-0769">Symport</keyword>
<reference evidence="15 16" key="1">
    <citation type="submission" date="2019-03" db="EMBL/GenBank/DDBJ databases">
        <title>Genomic Encyclopedia of Type Strains, Phase IV (KMG-IV): sequencing the most valuable type-strain genomes for metagenomic binning, comparative biology and taxonomic classification.</title>
        <authorList>
            <person name="Goeker M."/>
        </authorList>
    </citation>
    <scope>NUCLEOTIDE SEQUENCE [LARGE SCALE GENOMIC DNA]</scope>
    <source>
        <strain evidence="15 16">DSM 21944</strain>
    </source>
</reference>
<dbReference type="InterPro" id="IPR023051">
    <property type="entry name" value="Kup"/>
</dbReference>
<proteinExistence type="inferred from homology"/>
<keyword evidence="11 12" id="KW-0472">Membrane</keyword>
<feature type="transmembrane region" description="Helical" evidence="12">
    <location>
        <begin position="237"/>
        <end position="258"/>
    </location>
</feature>
<feature type="transmembrane region" description="Helical" evidence="12">
    <location>
        <begin position="72"/>
        <end position="92"/>
    </location>
</feature>
<comment type="subcellular location">
    <subcellularLocation>
        <location evidence="12">Cell membrane</location>
        <topology evidence="12">Multi-pass membrane protein</topology>
    </subcellularLocation>
    <subcellularLocation>
        <location evidence="1">Membrane</location>
        <topology evidence="1">Multi-pass membrane protein</topology>
    </subcellularLocation>
</comment>
<organism evidence="15 16">
    <name type="scientific">Pseudofulvimonas gallinarii</name>
    <dbReference type="NCBI Taxonomy" id="634155"/>
    <lineage>
        <taxon>Bacteria</taxon>
        <taxon>Pseudomonadati</taxon>
        <taxon>Pseudomonadota</taxon>
        <taxon>Gammaproteobacteria</taxon>
        <taxon>Lysobacterales</taxon>
        <taxon>Rhodanobacteraceae</taxon>
        <taxon>Pseudofulvimonas</taxon>
    </lineage>
</organism>
<keyword evidence="4 12" id="KW-1003">Cell membrane</keyword>
<name>A0A4R3LIQ4_9GAMM</name>
<evidence type="ECO:0000256" key="2">
    <source>
        <dbReference type="ARBA" id="ARBA00007019"/>
    </source>
</evidence>
<dbReference type="PANTHER" id="PTHR30540">
    <property type="entry name" value="OSMOTIC STRESS POTASSIUM TRANSPORTER"/>
    <property type="match status" value="1"/>
</dbReference>
<comment type="function">
    <text evidence="12">Transport of potassium into the cell. Likely operates as a K(+):H(+) symporter.</text>
</comment>
<keyword evidence="10 12" id="KW-0406">Ion transport</keyword>
<dbReference type="InterPro" id="IPR003855">
    <property type="entry name" value="K+_transporter"/>
</dbReference>
<evidence type="ECO:0000256" key="1">
    <source>
        <dbReference type="ARBA" id="ARBA00004141"/>
    </source>
</evidence>
<evidence type="ECO:0000256" key="10">
    <source>
        <dbReference type="ARBA" id="ARBA00023065"/>
    </source>
</evidence>
<evidence type="ECO:0000256" key="4">
    <source>
        <dbReference type="ARBA" id="ARBA00022475"/>
    </source>
</evidence>
<protein>
    <recommendedName>
        <fullName evidence="12">Probable potassium transport system protein Kup</fullName>
    </recommendedName>
</protein>
<keyword evidence="6 12" id="KW-0812">Transmembrane</keyword>
<keyword evidence="16" id="KW-1185">Reference proteome</keyword>
<feature type="transmembrane region" description="Helical" evidence="12">
    <location>
        <begin position="310"/>
        <end position="341"/>
    </location>
</feature>
<feature type="domain" description="K+ potassium transporter integral membrane" evidence="13">
    <location>
        <begin position="36"/>
        <end position="487"/>
    </location>
</feature>
<evidence type="ECO:0000256" key="11">
    <source>
        <dbReference type="ARBA" id="ARBA00023136"/>
    </source>
</evidence>
<keyword evidence="8 12" id="KW-0630">Potassium</keyword>
<comment type="similarity">
    <text evidence="2 12">Belongs to the HAK/KUP transporter (TC 2.A.72) family.</text>
</comment>
<feature type="transmembrane region" description="Helical" evidence="12">
    <location>
        <begin position="362"/>
        <end position="382"/>
    </location>
</feature>
<comment type="caution">
    <text evidence="15">The sequence shown here is derived from an EMBL/GenBank/DDBJ whole genome shotgun (WGS) entry which is preliminary data.</text>
</comment>
<keyword evidence="3 12" id="KW-0813">Transport</keyword>
<sequence>MPRRLPTPVFPAASHFDTATFVEAPHHPSQPLLPLTIAAIGIVYGDIGTSPLYAMREAFSGRFAMAPTETNILGVVSLLFWAMLLVICLKYLTVILRADNRGEGGILSLMSLATRHWHGSTRSRRILTLMGVFGATLFLCDGLITPSLTVLSAVEGLHIVTPVFDAWVVPIALGILIALFSVQRFGTARVGSLFGPVMVLWFLILAALGVGSMLENPDVLRALSPHYAVMFFVENRVAGLVVLSAVFLVVTGGEALYTDLGHFGRRPMRYAWFGLIMPALLLNYLGQAALLLRDPTAAVNPFYLMAPSWALVPLVVLATFAAVIASQAVITGSFSVVRQAIQLGLLPRMDVEHTSASAMGQVYLPMVNRFLLVGVVGLVLSFQSSSSIVAAYGIALALTMVVETILAMVVARTIWRWGWAGMVLFSLFLVVDLLFLGTNSLKIPSGGWLPIVLSLFILFLMTTWRQGRRLVQDKMRNATFPLHLFLSNLDGITRVEGTAIFLTPDPEGLPQTLLHNLKHNKVLHQRVVLMTLVTEEVPRIADDEQITVEDMGEGLYRVVARFGFMEDLDVAHVLELCVPHGLVFDPMDTTFFLGRETLLCTRGEGMPVWRERVFVMMWRNATRAMEYLRIPPNRVVELGAQVEI</sequence>
<keyword evidence="9 12" id="KW-1133">Transmembrane helix</keyword>
<evidence type="ECO:0000256" key="9">
    <source>
        <dbReference type="ARBA" id="ARBA00022989"/>
    </source>
</evidence>
<dbReference type="AlphaFoldDB" id="A0A4R3LIQ4"/>